<keyword evidence="1" id="KW-0547">Nucleotide-binding</keyword>
<keyword evidence="5" id="KW-1185">Reference proteome</keyword>
<dbReference type="Proteomes" id="UP000635828">
    <property type="component" value="Unassembled WGS sequence"/>
</dbReference>
<dbReference type="PANTHER" id="PTHR11638">
    <property type="entry name" value="ATP-DEPENDENT CLP PROTEASE"/>
    <property type="match status" value="1"/>
</dbReference>
<dbReference type="Pfam" id="PF07724">
    <property type="entry name" value="AAA_2"/>
    <property type="match status" value="1"/>
</dbReference>
<evidence type="ECO:0000256" key="2">
    <source>
        <dbReference type="ARBA" id="ARBA00022840"/>
    </source>
</evidence>
<organism evidence="4 5">
    <name type="scientific">Anaerostipes hominis</name>
    <name type="common">ex Liu et al. 2021</name>
    <dbReference type="NCBI Taxonomy" id="2763018"/>
    <lineage>
        <taxon>Bacteria</taxon>
        <taxon>Bacillati</taxon>
        <taxon>Bacillota</taxon>
        <taxon>Clostridia</taxon>
        <taxon>Lachnospirales</taxon>
        <taxon>Lachnospiraceae</taxon>
        <taxon>Anaerostipes</taxon>
    </lineage>
</organism>
<protein>
    <submittedName>
        <fullName evidence="4">AAA family ATPase</fullName>
    </submittedName>
</protein>
<evidence type="ECO:0000256" key="1">
    <source>
        <dbReference type="ARBA" id="ARBA00022741"/>
    </source>
</evidence>
<reference evidence="4 5" key="1">
    <citation type="submission" date="2020-08" db="EMBL/GenBank/DDBJ databases">
        <title>Genome public.</title>
        <authorList>
            <person name="Liu C."/>
            <person name="Sun Q."/>
        </authorList>
    </citation>
    <scope>NUCLEOTIDE SEQUENCE [LARGE SCALE GENOMIC DNA]</scope>
    <source>
        <strain evidence="4 5">NSJ-7</strain>
    </source>
</reference>
<dbReference type="InterPro" id="IPR001270">
    <property type="entry name" value="ClpA/B"/>
</dbReference>
<sequence length="359" mass="42263">MAKFVLYYGPRNEFSKIIPERYYPLETLVKVCDSENVFRKVDFDYVVGYSMSYSSITEGGIQNFCTILDRVDDTLEIVYLQNPPECIKDEIIRSHSKENVKIKQYKYRSIGKKQLESINIHFDEEIIGQPKVKKQLLASLYELYRKKNKNAPIIFMFYGPSGVGKTETAKYLSMLLGGELFRQQLSMYQTQGFFDYLYGADHNRGSFAKDLLERKSNVVLLDEFDKANPGIWSAFYQMFDEGHYMDKNYDVDLRNVIFICTSNEPSPETIRKKIGDPLYYRVNRYIEFQLLDLIAKKKMVSKIVHEEYSRLTREEKAKMNEKDLEDKYLVGVDVFQNFRHARNLIKNDINQALVEDFLR</sequence>
<accession>A0ABR7FNP3</accession>
<proteinExistence type="predicted"/>
<dbReference type="PRINTS" id="PR00300">
    <property type="entry name" value="CLPPROTEASEA"/>
</dbReference>
<evidence type="ECO:0000313" key="5">
    <source>
        <dbReference type="Proteomes" id="UP000635828"/>
    </source>
</evidence>
<dbReference type="SMART" id="SM00382">
    <property type="entry name" value="AAA"/>
    <property type="match status" value="1"/>
</dbReference>
<evidence type="ECO:0000259" key="3">
    <source>
        <dbReference type="SMART" id="SM00382"/>
    </source>
</evidence>
<keyword evidence="2" id="KW-0067">ATP-binding</keyword>
<dbReference type="RefSeq" id="WP_024727752.1">
    <property type="nucleotide sequence ID" value="NZ_JACOOS010000003.1"/>
</dbReference>
<dbReference type="SUPFAM" id="SSF52540">
    <property type="entry name" value="P-loop containing nucleoside triphosphate hydrolases"/>
    <property type="match status" value="1"/>
</dbReference>
<dbReference type="InterPro" id="IPR027417">
    <property type="entry name" value="P-loop_NTPase"/>
</dbReference>
<dbReference type="InterPro" id="IPR003593">
    <property type="entry name" value="AAA+_ATPase"/>
</dbReference>
<dbReference type="Gene3D" id="3.40.50.300">
    <property type="entry name" value="P-loop containing nucleotide triphosphate hydrolases"/>
    <property type="match status" value="1"/>
</dbReference>
<gene>
    <name evidence="4" type="ORF">H8S22_04020</name>
</gene>
<comment type="caution">
    <text evidence="4">The sequence shown here is derived from an EMBL/GenBank/DDBJ whole genome shotgun (WGS) entry which is preliminary data.</text>
</comment>
<feature type="domain" description="AAA+ ATPase" evidence="3">
    <location>
        <begin position="151"/>
        <end position="292"/>
    </location>
</feature>
<evidence type="ECO:0000313" key="4">
    <source>
        <dbReference type="EMBL" id="MBC5676804.1"/>
    </source>
</evidence>
<dbReference type="PANTHER" id="PTHR11638:SF18">
    <property type="entry name" value="HEAT SHOCK PROTEIN 104"/>
    <property type="match status" value="1"/>
</dbReference>
<name>A0ABR7FNP3_9FIRM</name>
<dbReference type="EMBL" id="JACOOS010000003">
    <property type="protein sequence ID" value="MBC5676804.1"/>
    <property type="molecule type" value="Genomic_DNA"/>
</dbReference>
<dbReference type="InterPro" id="IPR050130">
    <property type="entry name" value="ClpA_ClpB"/>
</dbReference>
<dbReference type="InterPro" id="IPR003959">
    <property type="entry name" value="ATPase_AAA_core"/>
</dbReference>